<keyword evidence="2" id="KW-1185">Reference proteome</keyword>
<protein>
    <submittedName>
        <fullName evidence="1">Uncharacterized protein</fullName>
    </submittedName>
</protein>
<comment type="caution">
    <text evidence="1">The sequence shown here is derived from an EMBL/GenBank/DDBJ whole genome shotgun (WGS) entry which is preliminary data.</text>
</comment>
<evidence type="ECO:0000313" key="2">
    <source>
        <dbReference type="Proteomes" id="UP000356253"/>
    </source>
</evidence>
<reference evidence="1" key="1">
    <citation type="submission" date="2019-09" db="EMBL/GenBank/DDBJ databases">
        <authorList>
            <person name="Rodrigo-Torres L."/>
            <person name="Arahal R. D."/>
            <person name="Lucena T."/>
        </authorList>
    </citation>
    <scope>NUCLEOTIDE SEQUENCE</scope>
    <source>
        <strain evidence="1">ISS653</strain>
    </source>
</reference>
<accession>A0AC61YCM1</accession>
<dbReference type="Proteomes" id="UP000356253">
    <property type="component" value="Unassembled WGS sequence"/>
</dbReference>
<organism evidence="1 2">
    <name type="scientific">Mesonia oceanica</name>
    <dbReference type="NCBI Taxonomy" id="2687242"/>
    <lineage>
        <taxon>Bacteria</taxon>
        <taxon>Pseudomonadati</taxon>
        <taxon>Bacteroidota</taxon>
        <taxon>Flavobacteriia</taxon>
        <taxon>Flavobacteriales</taxon>
        <taxon>Flavobacteriaceae</taxon>
        <taxon>Mesonia</taxon>
    </lineage>
</organism>
<evidence type="ECO:0000313" key="1">
    <source>
        <dbReference type="EMBL" id="VVV02181.1"/>
    </source>
</evidence>
<dbReference type="EMBL" id="CABVMM010000016">
    <property type="protein sequence ID" value="VVV02181.1"/>
    <property type="molecule type" value="Genomic_DNA"/>
</dbReference>
<sequence>MASNLINNDSSKAFDGIVLIPDISGFTKFVSSTEFEIGKKITRELLSTILDYNIYNFQISEIEGDAVLFYSKNPITPLQIRKQFEIMLDKFNNKLKQLKNDTGIQIDLTLKMIVHYGRIATYKLNKFTKLYGKTVIEAHRLLKNSVKSNSYLLFTESYLKASNQNHLTPCYYFGSQLYEIYGDLIKLEYTFFDYESNFEQYNIHSHEYSKIL</sequence>
<proteinExistence type="predicted"/>
<name>A0AC61YCM1_9FLAO</name>
<gene>
    <name evidence="1" type="ORF">FVB9532_03479</name>
</gene>